<dbReference type="InterPro" id="IPR013783">
    <property type="entry name" value="Ig-like_fold"/>
</dbReference>
<dbReference type="PANTHER" id="PTHR23278:SF19">
    <property type="entry name" value="OBSCURIN"/>
    <property type="match status" value="1"/>
</dbReference>
<feature type="transmembrane region" description="Helical" evidence="2">
    <location>
        <begin position="1005"/>
        <end position="1029"/>
    </location>
</feature>
<keyword evidence="5" id="KW-1185">Reference proteome</keyword>
<dbReference type="AlphaFoldDB" id="A0A9D4QDA8"/>
<feature type="domain" description="Ig-like" evidence="3">
    <location>
        <begin position="546"/>
        <end position="638"/>
    </location>
</feature>
<sequence>MQRRLHQRPEKGNLLSAPEDQGIQGQDLRHPPQDHGQLDPSPARPLQQAHHRPQRTASHRTLIKHTGNKQLPPPQKGSPPVALFAYADDLSIVVPDEATVCTVLDVMEGYCSASGARINRSKSVVMYLNSAPSSPRPVHGLPVQQRLRILGFHFEPDGLTTENWRLAKQKLTDRIQEISALGCPLTARAVNQYVLLLVECSYQVWVARCAAVFDGRRPGLHEVLAKVRKEIWFVLHRERQRLGVKKFLETWHRPAVIFTRAGLGACDFGCYTAVMTVEVSAVAYPCFACARVIQSPCWAPPTRSTSVVCVLCSVTLFAATNGGPLVRVGHRWPLATRYSLGTSSLGAVTKVAAPNDSPNVVAVQCATIGLVEPNCGPPVRVGPRRLPAVRYFSAQACPPSIKDARGATLKETAGPYAEGDTVRLTCDIETCDHDVTLTWYHNGTQMRSARGTVATSDGGWKNLVTLGPLTRRDLHSNATCLATSNVSLPGVATVLLDLYLAPTDVTIWSWPSHQTDNTPGSVESSSAATQYSPPAKNVTIATTFGPGLALSDREAKGREATATISLGSPSPFSKSKSFECEATGSRPAANVTWFLDGIAIDPSFSRSVSAGNVTTSMLLLPASAQSGRLLECRAINGNLPESRGVLSRFLKVDMSHKTEVNIRLGVGLNSSHIVEGADVYMECSVLTASKVIEVIWRHEGTRMKGLAGDGGLSDALVTSRYLVIRGVTADQSGRYTCTANTADGESVESVPLELRVRHAPRCGVHRDRVLTASPNEQLNVTCDVSADPGEGLHFFWIAEDDAGNRRHVTRTEGTSIGIQDVYSGEELPELRRSNQLEVLVDAHLFHGKLLCWARNAVGTQREPCRHRFQLRRERASSLDCTVGNYTDTSFSITCSSRRRGRAWRGEGRGVKVANTRIRFDLFDATAGNRSVRGFWVTTTETGRDPLFLTGLKPATDYLVLARLDTEANAFAAYVRTLVPAQTLRERGDIASEENTATFPPKDTTILVIVCLVAAATLGLAAAVGAALWFKYHRRRSRLLNAAAALKHAEHKGYLASDASCS</sequence>
<dbReference type="SUPFAM" id="SSF48726">
    <property type="entry name" value="Immunoglobulin"/>
    <property type="match status" value="3"/>
</dbReference>
<evidence type="ECO:0000259" key="3">
    <source>
        <dbReference type="PROSITE" id="PS50835"/>
    </source>
</evidence>
<dbReference type="SMART" id="SM00408">
    <property type="entry name" value="IGc2"/>
    <property type="match status" value="2"/>
</dbReference>
<keyword evidence="2" id="KW-0812">Transmembrane</keyword>
<evidence type="ECO:0000313" key="4">
    <source>
        <dbReference type="EMBL" id="KAH7975682.1"/>
    </source>
</evidence>
<accession>A0A9D4QDA8</accession>
<dbReference type="CDD" id="cd00096">
    <property type="entry name" value="Ig"/>
    <property type="match status" value="1"/>
</dbReference>
<proteinExistence type="predicted"/>
<dbReference type="VEuPathDB" id="VectorBase:RSAN_035433"/>
<reference evidence="4" key="2">
    <citation type="submission" date="2021-09" db="EMBL/GenBank/DDBJ databases">
        <authorList>
            <person name="Jia N."/>
            <person name="Wang J."/>
            <person name="Shi W."/>
            <person name="Du L."/>
            <person name="Sun Y."/>
            <person name="Zhan W."/>
            <person name="Jiang J."/>
            <person name="Wang Q."/>
            <person name="Zhang B."/>
            <person name="Ji P."/>
            <person name="Sakyi L.B."/>
            <person name="Cui X."/>
            <person name="Yuan T."/>
            <person name="Jiang B."/>
            <person name="Yang W."/>
            <person name="Lam T.T.-Y."/>
            <person name="Chang Q."/>
            <person name="Ding S."/>
            <person name="Wang X."/>
            <person name="Zhu J."/>
            <person name="Ruan X."/>
            <person name="Zhao L."/>
            <person name="Wei J."/>
            <person name="Que T."/>
            <person name="Du C."/>
            <person name="Cheng J."/>
            <person name="Dai P."/>
            <person name="Han X."/>
            <person name="Huang E."/>
            <person name="Gao Y."/>
            <person name="Liu J."/>
            <person name="Shao H."/>
            <person name="Ye R."/>
            <person name="Li L."/>
            <person name="Wei W."/>
            <person name="Wang X."/>
            <person name="Wang C."/>
            <person name="Huo Q."/>
            <person name="Li W."/>
            <person name="Guo W."/>
            <person name="Chen H."/>
            <person name="Chen S."/>
            <person name="Zhou L."/>
            <person name="Zhou L."/>
            <person name="Ni X."/>
            <person name="Tian J."/>
            <person name="Zhou Y."/>
            <person name="Sheng Y."/>
            <person name="Liu T."/>
            <person name="Pan Y."/>
            <person name="Xia L."/>
            <person name="Li J."/>
            <person name="Zhao F."/>
            <person name="Cao W."/>
        </authorList>
    </citation>
    <scope>NUCLEOTIDE SEQUENCE</scope>
    <source>
        <strain evidence="4">Rsan-2018</strain>
        <tissue evidence="4">Larvae</tissue>
    </source>
</reference>
<dbReference type="InterPro" id="IPR003598">
    <property type="entry name" value="Ig_sub2"/>
</dbReference>
<dbReference type="InterPro" id="IPR003599">
    <property type="entry name" value="Ig_sub"/>
</dbReference>
<evidence type="ECO:0000256" key="1">
    <source>
        <dbReference type="SAM" id="MobiDB-lite"/>
    </source>
</evidence>
<protein>
    <recommendedName>
        <fullName evidence="3">Ig-like domain-containing protein</fullName>
    </recommendedName>
</protein>
<evidence type="ECO:0000256" key="2">
    <source>
        <dbReference type="SAM" id="Phobius"/>
    </source>
</evidence>
<feature type="domain" description="Ig-like" evidence="3">
    <location>
        <begin position="640"/>
        <end position="753"/>
    </location>
</feature>
<feature type="region of interest" description="Disordered" evidence="1">
    <location>
        <begin position="1"/>
        <end position="59"/>
    </location>
</feature>
<evidence type="ECO:0000313" key="5">
    <source>
        <dbReference type="Proteomes" id="UP000821837"/>
    </source>
</evidence>
<feature type="compositionally biased region" description="Basic and acidic residues" evidence="1">
    <location>
        <begin position="27"/>
        <end position="37"/>
    </location>
</feature>
<organism evidence="4 5">
    <name type="scientific">Rhipicephalus sanguineus</name>
    <name type="common">Brown dog tick</name>
    <name type="synonym">Ixodes sanguineus</name>
    <dbReference type="NCBI Taxonomy" id="34632"/>
    <lineage>
        <taxon>Eukaryota</taxon>
        <taxon>Metazoa</taxon>
        <taxon>Ecdysozoa</taxon>
        <taxon>Arthropoda</taxon>
        <taxon>Chelicerata</taxon>
        <taxon>Arachnida</taxon>
        <taxon>Acari</taxon>
        <taxon>Parasitiformes</taxon>
        <taxon>Ixodida</taxon>
        <taxon>Ixodoidea</taxon>
        <taxon>Ixodidae</taxon>
        <taxon>Rhipicephalinae</taxon>
        <taxon>Rhipicephalus</taxon>
        <taxon>Rhipicephalus</taxon>
    </lineage>
</organism>
<reference evidence="4" key="1">
    <citation type="journal article" date="2020" name="Cell">
        <title>Large-Scale Comparative Analyses of Tick Genomes Elucidate Their Genetic Diversity and Vector Capacities.</title>
        <authorList>
            <consortium name="Tick Genome and Microbiome Consortium (TIGMIC)"/>
            <person name="Jia N."/>
            <person name="Wang J."/>
            <person name="Shi W."/>
            <person name="Du L."/>
            <person name="Sun Y."/>
            <person name="Zhan W."/>
            <person name="Jiang J.F."/>
            <person name="Wang Q."/>
            <person name="Zhang B."/>
            <person name="Ji P."/>
            <person name="Bell-Sakyi L."/>
            <person name="Cui X.M."/>
            <person name="Yuan T.T."/>
            <person name="Jiang B.G."/>
            <person name="Yang W.F."/>
            <person name="Lam T.T."/>
            <person name="Chang Q.C."/>
            <person name="Ding S.J."/>
            <person name="Wang X.J."/>
            <person name="Zhu J.G."/>
            <person name="Ruan X.D."/>
            <person name="Zhao L."/>
            <person name="Wei J.T."/>
            <person name="Ye R.Z."/>
            <person name="Que T.C."/>
            <person name="Du C.H."/>
            <person name="Zhou Y.H."/>
            <person name="Cheng J.X."/>
            <person name="Dai P.F."/>
            <person name="Guo W.B."/>
            <person name="Han X.H."/>
            <person name="Huang E.J."/>
            <person name="Li L.F."/>
            <person name="Wei W."/>
            <person name="Gao Y.C."/>
            <person name="Liu J.Z."/>
            <person name="Shao H.Z."/>
            <person name="Wang X."/>
            <person name="Wang C.C."/>
            <person name="Yang T.C."/>
            <person name="Huo Q.B."/>
            <person name="Li W."/>
            <person name="Chen H.Y."/>
            <person name="Chen S.E."/>
            <person name="Zhou L.G."/>
            <person name="Ni X.B."/>
            <person name="Tian J.H."/>
            <person name="Sheng Y."/>
            <person name="Liu T."/>
            <person name="Pan Y.S."/>
            <person name="Xia L.Y."/>
            <person name="Li J."/>
            <person name="Zhao F."/>
            <person name="Cao W.C."/>
        </authorList>
    </citation>
    <scope>NUCLEOTIDE SEQUENCE</scope>
    <source>
        <strain evidence="4">Rsan-2018</strain>
    </source>
</reference>
<dbReference type="InterPro" id="IPR007110">
    <property type="entry name" value="Ig-like_dom"/>
</dbReference>
<keyword evidence="2" id="KW-0472">Membrane</keyword>
<name>A0A9D4QDA8_RHISA</name>
<feature type="domain" description="Ig-like" evidence="3">
    <location>
        <begin position="399"/>
        <end position="485"/>
    </location>
</feature>
<gene>
    <name evidence="4" type="ORF">HPB52_004123</name>
</gene>
<feature type="compositionally biased region" description="Basic residues" evidence="1">
    <location>
        <begin position="49"/>
        <end position="59"/>
    </location>
</feature>
<dbReference type="EMBL" id="JABSTV010001246">
    <property type="protein sequence ID" value="KAH7975682.1"/>
    <property type="molecule type" value="Genomic_DNA"/>
</dbReference>
<dbReference type="PROSITE" id="PS50835">
    <property type="entry name" value="IG_LIKE"/>
    <property type="match status" value="3"/>
</dbReference>
<dbReference type="SMART" id="SM00409">
    <property type="entry name" value="IG"/>
    <property type="match status" value="3"/>
</dbReference>
<dbReference type="Proteomes" id="UP000821837">
    <property type="component" value="Chromosome 10"/>
</dbReference>
<keyword evidence="2" id="KW-1133">Transmembrane helix</keyword>
<dbReference type="InterPro" id="IPR036179">
    <property type="entry name" value="Ig-like_dom_sf"/>
</dbReference>
<comment type="caution">
    <text evidence="4">The sequence shown here is derived from an EMBL/GenBank/DDBJ whole genome shotgun (WGS) entry which is preliminary data.</text>
</comment>
<dbReference type="Pfam" id="PF13927">
    <property type="entry name" value="Ig_3"/>
    <property type="match status" value="1"/>
</dbReference>
<dbReference type="PANTHER" id="PTHR23278">
    <property type="entry name" value="SIDESTEP PROTEIN"/>
    <property type="match status" value="1"/>
</dbReference>
<dbReference type="Gene3D" id="2.60.40.10">
    <property type="entry name" value="Immunoglobulins"/>
    <property type="match status" value="3"/>
</dbReference>